<sequence length="186" mass="20845">MIKRKGKFLTLCFSLVPGAGHMYLGFMKQGISLMFCFWGTLFLATYLNIGALAFLFPIMLCYSLFDAINKNSLSDEDFYALEDTYLFNLDLDELKGILHGKFHPLIALIFIIIGVQLLLSNCYSLILPVLPQALSSLLLNTLRPFLIRLPQILIAIAIIAVGLHLIRGKKTALGLEEKEADTYENP</sequence>
<dbReference type="STRING" id="290052.ASU35_09285"/>
<dbReference type="Proteomes" id="UP000054874">
    <property type="component" value="Unassembled WGS sequence"/>
</dbReference>
<evidence type="ECO:0008006" key="4">
    <source>
        <dbReference type="Google" id="ProtNLM"/>
    </source>
</evidence>
<evidence type="ECO:0000313" key="2">
    <source>
        <dbReference type="EMBL" id="KSV59342.1"/>
    </source>
</evidence>
<organism evidence="2 3">
    <name type="scientific">Acetivibrio ethanolgignens</name>
    <dbReference type="NCBI Taxonomy" id="290052"/>
    <lineage>
        <taxon>Bacteria</taxon>
        <taxon>Bacillati</taxon>
        <taxon>Bacillota</taxon>
        <taxon>Clostridia</taxon>
        <taxon>Eubacteriales</taxon>
        <taxon>Oscillospiraceae</taxon>
        <taxon>Acetivibrio</taxon>
    </lineage>
</organism>
<name>A0A0V8QFY4_9FIRM</name>
<keyword evidence="1" id="KW-0812">Transmembrane</keyword>
<protein>
    <recommendedName>
        <fullName evidence="4">TM2 domain-containing protein</fullName>
    </recommendedName>
</protein>
<feature type="transmembrane region" description="Helical" evidence="1">
    <location>
        <begin position="44"/>
        <end position="65"/>
    </location>
</feature>
<dbReference type="AlphaFoldDB" id="A0A0V8QFY4"/>
<keyword evidence="1" id="KW-0472">Membrane</keyword>
<comment type="caution">
    <text evidence="2">The sequence shown here is derived from an EMBL/GenBank/DDBJ whole genome shotgun (WGS) entry which is preliminary data.</text>
</comment>
<dbReference type="OrthoDB" id="82335at2"/>
<reference evidence="2 3" key="1">
    <citation type="submission" date="2015-11" db="EMBL/GenBank/DDBJ databases">
        <title>Butyribacter intestini gen. nov., sp. nov., a butyric acid-producing bacterium of the family Lachnospiraceae isolated from the human faeces.</title>
        <authorList>
            <person name="Zou Y."/>
            <person name="Xue W."/>
            <person name="Luo G."/>
            <person name="Lv M."/>
        </authorList>
    </citation>
    <scope>NUCLEOTIDE SEQUENCE [LARGE SCALE GENOMIC DNA]</scope>
    <source>
        <strain evidence="2 3">ACET-33324</strain>
    </source>
</reference>
<dbReference type="EMBL" id="LNAM01000147">
    <property type="protein sequence ID" value="KSV59342.1"/>
    <property type="molecule type" value="Genomic_DNA"/>
</dbReference>
<evidence type="ECO:0000256" key="1">
    <source>
        <dbReference type="SAM" id="Phobius"/>
    </source>
</evidence>
<proteinExistence type="predicted"/>
<feature type="transmembrane region" description="Helical" evidence="1">
    <location>
        <begin position="105"/>
        <end position="126"/>
    </location>
</feature>
<keyword evidence="3" id="KW-1185">Reference proteome</keyword>
<evidence type="ECO:0000313" key="3">
    <source>
        <dbReference type="Proteomes" id="UP000054874"/>
    </source>
</evidence>
<feature type="transmembrane region" description="Helical" evidence="1">
    <location>
        <begin position="146"/>
        <end position="166"/>
    </location>
</feature>
<keyword evidence="1" id="KW-1133">Transmembrane helix</keyword>
<gene>
    <name evidence="2" type="ORF">ASU35_09285</name>
</gene>
<accession>A0A0V8QFY4</accession>
<dbReference type="RefSeq" id="WP_058352411.1">
    <property type="nucleotide sequence ID" value="NZ_CABMMD010000147.1"/>
</dbReference>